<evidence type="ECO:0000313" key="12">
    <source>
        <dbReference type="EMBL" id="MFB9378072.1"/>
    </source>
</evidence>
<feature type="domain" description="Carbohydrate kinase FGGY N-terminal" evidence="10">
    <location>
        <begin position="12"/>
        <end position="267"/>
    </location>
</feature>
<dbReference type="InterPro" id="IPR050406">
    <property type="entry name" value="FGGY_Carb_Kinase"/>
</dbReference>
<dbReference type="InterPro" id="IPR000577">
    <property type="entry name" value="Carb_kinase_FGGY"/>
</dbReference>
<dbReference type="InterPro" id="IPR018484">
    <property type="entry name" value="FGGY_N"/>
</dbReference>
<dbReference type="PANTHER" id="PTHR43095">
    <property type="entry name" value="SUGAR KINASE"/>
    <property type="match status" value="1"/>
</dbReference>
<dbReference type="Pfam" id="PF02782">
    <property type="entry name" value="FGGY_C"/>
    <property type="match status" value="1"/>
</dbReference>
<protein>
    <recommendedName>
        <fullName evidence="9">Xylulose kinase</fullName>
        <shortName evidence="9">Xylulokinase</shortName>
        <ecNumber evidence="9">2.7.1.17</ecNumber>
    </recommendedName>
</protein>
<dbReference type="SUPFAM" id="SSF53067">
    <property type="entry name" value="Actin-like ATPase domain"/>
    <property type="match status" value="2"/>
</dbReference>
<dbReference type="Pfam" id="PF00370">
    <property type="entry name" value="FGGY_N"/>
    <property type="match status" value="1"/>
</dbReference>
<sequence length="504" mass="52138">MRGAGRAPDGVVAGIDSSTQSCKVELRDLADARLLAVGRAPHPPAPGGVSEQDPQAWWEALGRAMRAALDAAPPGTAQRVVALSVAAQCHGLVPLDARGAVLRPAKLWNDTTCAPELARLRQRVDDATWARRVGTVPTPAFTIGKLAWLAAHEPANLRALATVLLPHDYLTFRLTGERVTDRSEASGTGYFDATADDGRGRWLPDLLALVDPDGADPDKDWAATLPRVARPDEVVGRLTPVAAEHLGLPGGVLVGPGGGDQHAAALGLGAGPGDVTFSLGTSGVVFTPSAHPVHDPSGTIDGVADLTGGWLPLVSTLNAARVTDQVAGWLGVDAAGLSALALAAGPGEGPAFVPFLEGERTPDLPRARGVIAGLDSRTTREDLARAAVEGVLLGLVNGLDRMREFGVDVSGRVLVVGGAARSPAYRQLLADLLGTPTLVPDADEASARGACVQAAAVALGVTVPEQRDRWRPAILEQTVPRPSRRDPGALYRRTVADAAVLAPT</sequence>
<dbReference type="Proteomes" id="UP001589748">
    <property type="component" value="Unassembled WGS sequence"/>
</dbReference>
<dbReference type="GO" id="GO:0004856">
    <property type="term" value="F:D-xylulokinase activity"/>
    <property type="evidence" value="ECO:0007669"/>
    <property type="project" value="UniProtKB-EC"/>
</dbReference>
<proteinExistence type="inferred from homology"/>
<comment type="similarity">
    <text evidence="1 8">Belongs to the FGGY kinase family.</text>
</comment>
<evidence type="ECO:0000256" key="8">
    <source>
        <dbReference type="RuleBase" id="RU003733"/>
    </source>
</evidence>
<evidence type="ECO:0000256" key="4">
    <source>
        <dbReference type="ARBA" id="ARBA00022741"/>
    </source>
</evidence>
<name>A0ABV5LVE9_9ACTN</name>
<dbReference type="InterPro" id="IPR018485">
    <property type="entry name" value="FGGY_C"/>
</dbReference>
<dbReference type="PROSITE" id="PS00445">
    <property type="entry name" value="FGGY_KINASES_2"/>
    <property type="match status" value="1"/>
</dbReference>
<comment type="catalytic activity">
    <reaction evidence="9">
        <text>D-xylulose + ATP = D-xylulose 5-phosphate + ADP + H(+)</text>
        <dbReference type="Rhea" id="RHEA:10964"/>
        <dbReference type="ChEBI" id="CHEBI:15378"/>
        <dbReference type="ChEBI" id="CHEBI:17140"/>
        <dbReference type="ChEBI" id="CHEBI:30616"/>
        <dbReference type="ChEBI" id="CHEBI:57737"/>
        <dbReference type="ChEBI" id="CHEBI:456216"/>
        <dbReference type="EC" id="2.7.1.17"/>
    </reaction>
</comment>
<keyword evidence="7 9" id="KW-0119">Carbohydrate metabolism</keyword>
<dbReference type="Gene3D" id="3.30.420.40">
    <property type="match status" value="2"/>
</dbReference>
<evidence type="ECO:0000313" key="13">
    <source>
        <dbReference type="Proteomes" id="UP001589748"/>
    </source>
</evidence>
<dbReference type="InterPro" id="IPR018483">
    <property type="entry name" value="Carb_kinase_FGGY_CS"/>
</dbReference>
<keyword evidence="5 8" id="KW-0418">Kinase</keyword>
<keyword evidence="13" id="KW-1185">Reference proteome</keyword>
<keyword evidence="6 9" id="KW-0067">ATP-binding</keyword>
<dbReference type="NCBIfam" id="TIGR01312">
    <property type="entry name" value="XylB"/>
    <property type="match status" value="1"/>
</dbReference>
<evidence type="ECO:0000256" key="5">
    <source>
        <dbReference type="ARBA" id="ARBA00022777"/>
    </source>
</evidence>
<keyword evidence="2 9" id="KW-0859">Xylose metabolism</keyword>
<dbReference type="CDD" id="cd07809">
    <property type="entry name" value="ASKHA_NBD_FGGY_BaXK-like"/>
    <property type="match status" value="1"/>
</dbReference>
<dbReference type="EMBL" id="JBHMDM010000007">
    <property type="protein sequence ID" value="MFB9378072.1"/>
    <property type="molecule type" value="Genomic_DNA"/>
</dbReference>
<dbReference type="PANTHER" id="PTHR43095:SF5">
    <property type="entry name" value="XYLULOSE KINASE"/>
    <property type="match status" value="1"/>
</dbReference>
<dbReference type="InterPro" id="IPR043129">
    <property type="entry name" value="ATPase_NBD"/>
</dbReference>
<evidence type="ECO:0000256" key="7">
    <source>
        <dbReference type="ARBA" id="ARBA00023277"/>
    </source>
</evidence>
<keyword evidence="3 8" id="KW-0808">Transferase</keyword>
<evidence type="ECO:0000256" key="1">
    <source>
        <dbReference type="ARBA" id="ARBA00009156"/>
    </source>
</evidence>
<accession>A0ABV5LVE9</accession>
<evidence type="ECO:0000256" key="2">
    <source>
        <dbReference type="ARBA" id="ARBA00022629"/>
    </source>
</evidence>
<evidence type="ECO:0000256" key="6">
    <source>
        <dbReference type="ARBA" id="ARBA00022840"/>
    </source>
</evidence>
<reference evidence="12 13" key="1">
    <citation type="submission" date="2024-09" db="EMBL/GenBank/DDBJ databases">
        <authorList>
            <person name="Sun Q."/>
            <person name="Mori K."/>
        </authorList>
    </citation>
    <scope>NUCLEOTIDE SEQUENCE [LARGE SCALE GENOMIC DNA]</scope>
    <source>
        <strain evidence="12 13">TISTR 1856</strain>
    </source>
</reference>
<keyword evidence="4 9" id="KW-0547">Nucleotide-binding</keyword>
<gene>
    <name evidence="9 12" type="primary">xylB</name>
    <name evidence="12" type="ORF">ACFFVI_13955</name>
</gene>
<organism evidence="12 13">
    <name type="scientific">Kineococcus gynurae</name>
    <dbReference type="NCBI Taxonomy" id="452979"/>
    <lineage>
        <taxon>Bacteria</taxon>
        <taxon>Bacillati</taxon>
        <taxon>Actinomycetota</taxon>
        <taxon>Actinomycetes</taxon>
        <taxon>Kineosporiales</taxon>
        <taxon>Kineosporiaceae</taxon>
        <taxon>Kineococcus</taxon>
    </lineage>
</organism>
<evidence type="ECO:0000259" key="11">
    <source>
        <dbReference type="Pfam" id="PF02782"/>
    </source>
</evidence>
<dbReference type="RefSeq" id="WP_380138065.1">
    <property type="nucleotide sequence ID" value="NZ_JBHLUI010000008.1"/>
</dbReference>
<evidence type="ECO:0000256" key="9">
    <source>
        <dbReference type="RuleBase" id="RU364073"/>
    </source>
</evidence>
<dbReference type="PIRSF" id="PIRSF000538">
    <property type="entry name" value="GlpK"/>
    <property type="match status" value="1"/>
</dbReference>
<feature type="domain" description="Carbohydrate kinase FGGY C-terminal" evidence="11">
    <location>
        <begin position="277"/>
        <end position="456"/>
    </location>
</feature>
<evidence type="ECO:0000259" key="10">
    <source>
        <dbReference type="Pfam" id="PF00370"/>
    </source>
</evidence>
<comment type="caution">
    <text evidence="12">The sequence shown here is derived from an EMBL/GenBank/DDBJ whole genome shotgun (WGS) entry which is preliminary data.</text>
</comment>
<evidence type="ECO:0000256" key="3">
    <source>
        <dbReference type="ARBA" id="ARBA00022679"/>
    </source>
</evidence>
<dbReference type="EC" id="2.7.1.17" evidence="9"/>
<dbReference type="InterPro" id="IPR006000">
    <property type="entry name" value="Xylulokinase"/>
</dbReference>